<dbReference type="EMBL" id="LXPS01000036">
    <property type="protein sequence ID" value="OAE40669.1"/>
    <property type="molecule type" value="Genomic_DNA"/>
</dbReference>
<protein>
    <submittedName>
        <fullName evidence="1">Uncharacterized protein</fullName>
    </submittedName>
</protein>
<comment type="caution">
    <text evidence="1">The sequence shown here is derived from an EMBL/GenBank/DDBJ whole genome shotgun (WGS) entry which is preliminary data.</text>
</comment>
<accession>A0A176X452</accession>
<evidence type="ECO:0000313" key="2">
    <source>
        <dbReference type="Proteomes" id="UP000077098"/>
    </source>
</evidence>
<name>A0A176X452_AGRTU</name>
<proteinExistence type="predicted"/>
<reference evidence="1 2" key="1">
    <citation type="submission" date="2016-05" db="EMBL/GenBank/DDBJ databases">
        <authorList>
            <person name="Lavstsen T."/>
            <person name="Jespersen J.S."/>
        </authorList>
    </citation>
    <scope>NUCLEOTIDE SEQUENCE [LARGE SCALE GENOMIC DNA]</scope>
    <source>
        <strain evidence="1 2">KCJ1736</strain>
    </source>
</reference>
<dbReference type="Proteomes" id="UP000077098">
    <property type="component" value="Unassembled WGS sequence"/>
</dbReference>
<dbReference type="RefSeq" id="WP_063950417.1">
    <property type="nucleotide sequence ID" value="NZ_LXPS01000036.1"/>
</dbReference>
<sequence length="238" mass="26303">MIPVFPHCVLRPQQIAATVVPFTRSGGRTLGGIETATRTDLGFWVVDYSNVVLQNRNRAQWQTWQAIRQMFGGRSGRMAIPVRPGLSAPYASGKFEPRPLMPHSDDSLFSDGSAYVQGAISVVSQGVTSVGATSIRLRIINAADNLVGVRFSYRHALYETGPVTDIDGDIWTVPISPSVRETIPHGAELEFDQPTVLCRLTEDRGMDVTENAINRNSYPSISFVEDTDYWYRLAKGLI</sequence>
<gene>
    <name evidence="1" type="ORF">A7J57_10435</name>
</gene>
<organism evidence="1 2">
    <name type="scientific">Agrobacterium tumefaciens</name>
    <dbReference type="NCBI Taxonomy" id="358"/>
    <lineage>
        <taxon>Bacteria</taxon>
        <taxon>Pseudomonadati</taxon>
        <taxon>Pseudomonadota</taxon>
        <taxon>Alphaproteobacteria</taxon>
        <taxon>Hyphomicrobiales</taxon>
        <taxon>Rhizobiaceae</taxon>
        <taxon>Rhizobium/Agrobacterium group</taxon>
        <taxon>Agrobacterium</taxon>
        <taxon>Agrobacterium tumefaciens complex</taxon>
    </lineage>
</organism>
<dbReference type="AlphaFoldDB" id="A0A176X452"/>
<evidence type="ECO:0000313" key="1">
    <source>
        <dbReference type="EMBL" id="OAE40669.1"/>
    </source>
</evidence>